<gene>
    <name evidence="2" type="ORF">GLAREA_07191</name>
</gene>
<dbReference type="PANTHER" id="PTHR38700:SF1">
    <property type="entry name" value="PH DOMAIN-CONTAINING PROTEIN"/>
    <property type="match status" value="1"/>
</dbReference>
<feature type="region of interest" description="Disordered" evidence="1">
    <location>
        <begin position="1"/>
        <end position="299"/>
    </location>
</feature>
<feature type="compositionally biased region" description="Polar residues" evidence="1">
    <location>
        <begin position="339"/>
        <end position="358"/>
    </location>
</feature>
<dbReference type="HOGENOM" id="CLU_589310_0_0_1"/>
<feature type="compositionally biased region" description="Basic and acidic residues" evidence="1">
    <location>
        <begin position="249"/>
        <end position="258"/>
    </location>
</feature>
<feature type="compositionally biased region" description="Polar residues" evidence="1">
    <location>
        <begin position="144"/>
        <end position="154"/>
    </location>
</feature>
<sequence length="464" mass="52075">MSTNFVEEISTTNVTNTTSGSVISKSHVETTTRDQSMAGNQQNEGITRSISRYRRSKVSTEAESLKPASLPTSTRVPKRSSSKPLKDSSKPANTDDAPVRKATHPVRKGASDAPIRTKSEMNATRQSAFQRAMIPEDEEREVVDSSNANQSLTRRASDRGIMAPLQQHKTSEQEHSDKPSQAEGSRKRASSTRRKLNQLTRKIWPTKMPSKRESESTDDITQKSADGNIHASNAADTVQSLEAQRPRRWRDPRERRQLDEDDFVEESQERQIPLYTPHSIHGPNSWEHSRSPPTMTSEPERFAHQEEVFAENGLLGRSYTQRQQRRVPMERMLDRSTSHHTSSSWKGPGTSRSKSLHSSKIPETQTTTPQHRPRPTLSTSVQVLPLVDHATSPTSSTSLSETAFRRQPSVSVRRHSGTPPPLLDFTPVFKEAPQWDVRRKGRGFRPRGEGKLVEFARNRGEGGG</sequence>
<name>S3E771_GLAL2</name>
<dbReference type="RefSeq" id="XP_008079330.1">
    <property type="nucleotide sequence ID" value="XM_008081139.1"/>
</dbReference>
<feature type="region of interest" description="Disordered" evidence="1">
    <location>
        <begin position="332"/>
        <end position="376"/>
    </location>
</feature>
<dbReference type="AlphaFoldDB" id="S3E771"/>
<dbReference type="STRING" id="1116229.S3E771"/>
<protein>
    <submittedName>
        <fullName evidence="2">Uncharacterized protein</fullName>
    </submittedName>
</protein>
<evidence type="ECO:0000256" key="1">
    <source>
        <dbReference type="SAM" id="MobiDB-lite"/>
    </source>
</evidence>
<proteinExistence type="predicted"/>
<feature type="compositionally biased region" description="Basic and acidic residues" evidence="1">
    <location>
        <begin position="169"/>
        <end position="186"/>
    </location>
</feature>
<dbReference type="KEGG" id="glz:GLAREA_07191"/>
<feature type="compositionally biased region" description="Polar residues" evidence="1">
    <location>
        <begin position="120"/>
        <end position="129"/>
    </location>
</feature>
<keyword evidence="3" id="KW-1185">Reference proteome</keyword>
<feature type="compositionally biased region" description="Polar residues" evidence="1">
    <location>
        <begin position="33"/>
        <end position="50"/>
    </location>
</feature>
<feature type="compositionally biased region" description="Polar residues" evidence="1">
    <location>
        <begin position="222"/>
        <end position="242"/>
    </location>
</feature>
<feature type="compositionally biased region" description="Basic residues" evidence="1">
    <location>
        <begin position="187"/>
        <end position="196"/>
    </location>
</feature>
<dbReference type="PANTHER" id="PTHR38700">
    <property type="entry name" value="YALI0E22418P"/>
    <property type="match status" value="1"/>
</dbReference>
<feature type="compositionally biased region" description="Low complexity" evidence="1">
    <location>
        <begin position="391"/>
        <end position="402"/>
    </location>
</feature>
<organism evidence="2 3">
    <name type="scientific">Glarea lozoyensis (strain ATCC 20868 / MF5171)</name>
    <dbReference type="NCBI Taxonomy" id="1116229"/>
    <lineage>
        <taxon>Eukaryota</taxon>
        <taxon>Fungi</taxon>
        <taxon>Dikarya</taxon>
        <taxon>Ascomycota</taxon>
        <taxon>Pezizomycotina</taxon>
        <taxon>Leotiomycetes</taxon>
        <taxon>Helotiales</taxon>
        <taxon>Helotiaceae</taxon>
        <taxon>Glarea</taxon>
    </lineage>
</organism>
<dbReference type="EMBL" id="KE145357">
    <property type="protein sequence ID" value="EPE34178.1"/>
    <property type="molecule type" value="Genomic_DNA"/>
</dbReference>
<evidence type="ECO:0000313" key="2">
    <source>
        <dbReference type="EMBL" id="EPE34178.1"/>
    </source>
</evidence>
<feature type="compositionally biased region" description="Low complexity" evidence="1">
    <location>
        <begin position="9"/>
        <end position="24"/>
    </location>
</feature>
<evidence type="ECO:0000313" key="3">
    <source>
        <dbReference type="Proteomes" id="UP000016922"/>
    </source>
</evidence>
<accession>S3E771</accession>
<reference evidence="2 3" key="1">
    <citation type="journal article" date="2013" name="BMC Genomics">
        <title>Genomics-driven discovery of the pneumocandin biosynthetic gene cluster in the fungus Glarea lozoyensis.</title>
        <authorList>
            <person name="Chen L."/>
            <person name="Yue Q."/>
            <person name="Zhang X."/>
            <person name="Xiang M."/>
            <person name="Wang C."/>
            <person name="Li S."/>
            <person name="Che Y."/>
            <person name="Ortiz-Lopez F.J."/>
            <person name="Bills G.F."/>
            <person name="Liu X."/>
            <person name="An Z."/>
        </authorList>
    </citation>
    <scope>NUCLEOTIDE SEQUENCE [LARGE SCALE GENOMIC DNA]</scope>
    <source>
        <strain evidence="3">ATCC 20868 / MF5171</strain>
    </source>
</reference>
<dbReference type="GeneID" id="19466244"/>
<feature type="region of interest" description="Disordered" evidence="1">
    <location>
        <begin position="390"/>
        <end position="426"/>
    </location>
</feature>
<dbReference type="Proteomes" id="UP000016922">
    <property type="component" value="Unassembled WGS sequence"/>
</dbReference>